<dbReference type="KEGG" id="lvn:BWR22_00055"/>
<protein>
    <submittedName>
        <fullName evidence="3">Uncharacterized protein</fullName>
    </submittedName>
</protein>
<evidence type="ECO:0000256" key="1">
    <source>
        <dbReference type="SAM" id="Coils"/>
    </source>
</evidence>
<keyword evidence="2" id="KW-1133">Transmembrane helix</keyword>
<dbReference type="RefSeq" id="WP_076731410.1">
    <property type="nucleotide sequence ID" value="NZ_CP019352.1"/>
</dbReference>
<keyword evidence="2" id="KW-0472">Membrane</keyword>
<sequence length="301" mass="34280">MIINTQLFNYRLIIGTLVIAIVILGSFSYFNYKTVKENQVFIEQEKYLVESELSEMISSYENLDVKSEYLAKQLEETKSKILIILDSVKQLKANVSLISKYRAQLKELRKENAQLLALTDNLEAENTSLKLQAKEVEEDLTNSKTYVSTLKTKNKTLVENNLDLKENLEKAKQLNITNIVAKGVKRVTSSSRIVNTKNFKKTNKFHVCFTLVNNEFLKKGDLDIYFQVLDSKMNVVADKGTINYGKTSLIYSAKETINYNNQDIDVCTLIDKGAESLTKGSYFISIFHQGKKLGGTTIYLK</sequence>
<keyword evidence="2" id="KW-0812">Transmembrane</keyword>
<evidence type="ECO:0000313" key="3">
    <source>
        <dbReference type="EMBL" id="APX98763.1"/>
    </source>
</evidence>
<name>A0AAC9PVQ7_9FLAO</name>
<reference evidence="3 4" key="1">
    <citation type="submission" date="2017-01" db="EMBL/GenBank/DDBJ databases">
        <title>Complete genome of Lacinutrix venerupis DOK2-8 isolated from seawater in Dokdo.</title>
        <authorList>
            <person name="Chi W.-J."/>
            <person name="Kim J.H."/>
        </authorList>
    </citation>
    <scope>NUCLEOTIDE SEQUENCE [LARGE SCALE GENOMIC DNA]</scope>
    <source>
        <strain evidence="3 4">DOK2-8</strain>
    </source>
</reference>
<keyword evidence="1" id="KW-0175">Coiled coil</keyword>
<feature type="transmembrane region" description="Helical" evidence="2">
    <location>
        <begin position="12"/>
        <end position="32"/>
    </location>
</feature>
<dbReference type="Proteomes" id="UP000187506">
    <property type="component" value="Chromosome"/>
</dbReference>
<accession>A0AAC9PVQ7</accession>
<gene>
    <name evidence="3" type="ORF">BWR22_00055</name>
</gene>
<evidence type="ECO:0000256" key="2">
    <source>
        <dbReference type="SAM" id="Phobius"/>
    </source>
</evidence>
<evidence type="ECO:0000313" key="4">
    <source>
        <dbReference type="Proteomes" id="UP000187506"/>
    </source>
</evidence>
<dbReference type="EMBL" id="CP019352">
    <property type="protein sequence ID" value="APX98763.1"/>
    <property type="molecule type" value="Genomic_DNA"/>
</dbReference>
<proteinExistence type="predicted"/>
<organism evidence="3 4">
    <name type="scientific">Lacinutrix venerupis</name>
    <dbReference type="NCBI Taxonomy" id="1486034"/>
    <lineage>
        <taxon>Bacteria</taxon>
        <taxon>Pseudomonadati</taxon>
        <taxon>Bacteroidota</taxon>
        <taxon>Flavobacteriia</taxon>
        <taxon>Flavobacteriales</taxon>
        <taxon>Flavobacteriaceae</taxon>
        <taxon>Lacinutrix</taxon>
    </lineage>
</organism>
<feature type="coiled-coil region" evidence="1">
    <location>
        <begin position="91"/>
        <end position="174"/>
    </location>
</feature>
<keyword evidence="4" id="KW-1185">Reference proteome</keyword>
<dbReference type="AlphaFoldDB" id="A0AAC9PVQ7"/>